<keyword evidence="4 10" id="KW-0812">Transmembrane</keyword>
<evidence type="ECO:0000256" key="7">
    <source>
        <dbReference type="ARBA" id="ARBA00023136"/>
    </source>
</evidence>
<dbReference type="PANTHER" id="PTHR24230:SF75">
    <property type="entry name" value="RELAXIN FAMILY PEPTIDE RECEPTOR 3"/>
    <property type="match status" value="1"/>
</dbReference>
<dbReference type="Proteomes" id="UP001627154">
    <property type="component" value="Unassembled WGS sequence"/>
</dbReference>
<evidence type="ECO:0000259" key="12">
    <source>
        <dbReference type="PROSITE" id="PS50262"/>
    </source>
</evidence>
<gene>
    <name evidence="13" type="ORF">TKK_009818</name>
</gene>
<keyword evidence="14" id="KW-1185">Reference proteome</keyword>
<keyword evidence="9 10" id="KW-0807">Transducer</keyword>
<dbReference type="InterPro" id="IPR000276">
    <property type="entry name" value="GPCR_Rhodpsn"/>
</dbReference>
<evidence type="ECO:0000256" key="1">
    <source>
        <dbReference type="ARBA" id="ARBA00004651"/>
    </source>
</evidence>
<dbReference type="Pfam" id="PF00001">
    <property type="entry name" value="7tm_1"/>
    <property type="match status" value="1"/>
</dbReference>
<evidence type="ECO:0000256" key="3">
    <source>
        <dbReference type="ARBA" id="ARBA00022475"/>
    </source>
</evidence>
<keyword evidence="5 11" id="KW-1133">Transmembrane helix</keyword>
<evidence type="ECO:0000256" key="2">
    <source>
        <dbReference type="ARBA" id="ARBA00010663"/>
    </source>
</evidence>
<sequence>MSRHLYFIINNYNIHKNNVYSNSNTHEISLCKRTRQPQSTGSDDIKLNKKQNYKIGVAVAASVFTITAMSIDRYFAIRSPIVFRRVSNRKSIIIVIITLWIIAMTIFAPMLKMVCKQYKNL</sequence>
<protein>
    <recommendedName>
        <fullName evidence="12">G-protein coupled receptors family 1 profile domain-containing protein</fullName>
    </recommendedName>
</protein>
<dbReference type="GO" id="GO:0004930">
    <property type="term" value="F:G protein-coupled receptor activity"/>
    <property type="evidence" value="ECO:0007669"/>
    <property type="project" value="UniProtKB-KW"/>
</dbReference>
<dbReference type="SUPFAM" id="SSF81321">
    <property type="entry name" value="Family A G protein-coupled receptor-like"/>
    <property type="match status" value="1"/>
</dbReference>
<dbReference type="GO" id="GO:0005886">
    <property type="term" value="C:plasma membrane"/>
    <property type="evidence" value="ECO:0007669"/>
    <property type="project" value="UniProtKB-SubCell"/>
</dbReference>
<dbReference type="PROSITE" id="PS50262">
    <property type="entry name" value="G_PROTEIN_RECEP_F1_2"/>
    <property type="match status" value="1"/>
</dbReference>
<keyword evidence="8 10" id="KW-0675">Receptor</keyword>
<dbReference type="PANTHER" id="PTHR24230">
    <property type="entry name" value="G-PROTEIN COUPLED RECEPTOR"/>
    <property type="match status" value="1"/>
</dbReference>
<keyword evidence="7 11" id="KW-0472">Membrane</keyword>
<proteinExistence type="inferred from homology"/>
<feature type="domain" description="G-protein coupled receptors family 1 profile" evidence="12">
    <location>
        <begin position="57"/>
        <end position="121"/>
    </location>
</feature>
<reference evidence="13 14" key="1">
    <citation type="journal article" date="2024" name="bioRxiv">
        <title>A reference genome for Trichogramma kaykai: A tiny desert-dwelling parasitoid wasp with competing sex-ratio distorters.</title>
        <authorList>
            <person name="Culotta J."/>
            <person name="Lindsey A.R."/>
        </authorList>
    </citation>
    <scope>NUCLEOTIDE SEQUENCE [LARGE SCALE GENOMIC DNA]</scope>
    <source>
        <strain evidence="13 14">KSX58</strain>
    </source>
</reference>
<dbReference type="AlphaFoldDB" id="A0ABD2WUJ1"/>
<organism evidence="13 14">
    <name type="scientific">Trichogramma kaykai</name>
    <dbReference type="NCBI Taxonomy" id="54128"/>
    <lineage>
        <taxon>Eukaryota</taxon>
        <taxon>Metazoa</taxon>
        <taxon>Ecdysozoa</taxon>
        <taxon>Arthropoda</taxon>
        <taxon>Hexapoda</taxon>
        <taxon>Insecta</taxon>
        <taxon>Pterygota</taxon>
        <taxon>Neoptera</taxon>
        <taxon>Endopterygota</taxon>
        <taxon>Hymenoptera</taxon>
        <taxon>Apocrita</taxon>
        <taxon>Proctotrupomorpha</taxon>
        <taxon>Chalcidoidea</taxon>
        <taxon>Trichogrammatidae</taxon>
        <taxon>Trichogramma</taxon>
    </lineage>
</organism>
<comment type="caution">
    <text evidence="13">The sequence shown here is derived from an EMBL/GenBank/DDBJ whole genome shotgun (WGS) entry which is preliminary data.</text>
</comment>
<evidence type="ECO:0000256" key="11">
    <source>
        <dbReference type="SAM" id="Phobius"/>
    </source>
</evidence>
<name>A0ABD2WUJ1_9HYME</name>
<evidence type="ECO:0000256" key="10">
    <source>
        <dbReference type="RuleBase" id="RU000688"/>
    </source>
</evidence>
<evidence type="ECO:0000256" key="8">
    <source>
        <dbReference type="ARBA" id="ARBA00023170"/>
    </source>
</evidence>
<keyword evidence="3" id="KW-1003">Cell membrane</keyword>
<evidence type="ECO:0000313" key="14">
    <source>
        <dbReference type="Proteomes" id="UP001627154"/>
    </source>
</evidence>
<comment type="subcellular location">
    <subcellularLocation>
        <location evidence="1">Cell membrane</location>
        <topology evidence="1">Multi-pass membrane protein</topology>
    </subcellularLocation>
</comment>
<accession>A0ABD2WUJ1</accession>
<evidence type="ECO:0000256" key="4">
    <source>
        <dbReference type="ARBA" id="ARBA00022692"/>
    </source>
</evidence>
<feature type="transmembrane region" description="Helical" evidence="11">
    <location>
        <begin position="53"/>
        <end position="71"/>
    </location>
</feature>
<dbReference type="PROSITE" id="PS00237">
    <property type="entry name" value="G_PROTEIN_RECEP_F1_1"/>
    <property type="match status" value="1"/>
</dbReference>
<dbReference type="PRINTS" id="PR00237">
    <property type="entry name" value="GPCRRHODOPSN"/>
</dbReference>
<evidence type="ECO:0000256" key="6">
    <source>
        <dbReference type="ARBA" id="ARBA00023040"/>
    </source>
</evidence>
<feature type="transmembrane region" description="Helical" evidence="11">
    <location>
        <begin position="91"/>
        <end position="111"/>
    </location>
</feature>
<dbReference type="EMBL" id="JBJJXI010000073">
    <property type="protein sequence ID" value="KAL3396228.1"/>
    <property type="molecule type" value="Genomic_DNA"/>
</dbReference>
<keyword evidence="6 10" id="KW-0297">G-protein coupled receptor</keyword>
<comment type="similarity">
    <text evidence="2 10">Belongs to the G-protein coupled receptor 1 family.</text>
</comment>
<evidence type="ECO:0000256" key="5">
    <source>
        <dbReference type="ARBA" id="ARBA00022989"/>
    </source>
</evidence>
<evidence type="ECO:0000256" key="9">
    <source>
        <dbReference type="ARBA" id="ARBA00023224"/>
    </source>
</evidence>
<dbReference type="Gene3D" id="1.20.1070.10">
    <property type="entry name" value="Rhodopsin 7-helix transmembrane proteins"/>
    <property type="match status" value="1"/>
</dbReference>
<dbReference type="InterPro" id="IPR017452">
    <property type="entry name" value="GPCR_Rhodpsn_7TM"/>
</dbReference>
<evidence type="ECO:0000313" key="13">
    <source>
        <dbReference type="EMBL" id="KAL3396228.1"/>
    </source>
</evidence>